<dbReference type="OrthoDB" id="422086at2759"/>
<comment type="caution">
    <text evidence="13">Lacks conserved residue(s) required for the propagation of feature annotation.</text>
</comment>
<dbReference type="PROSITE" id="PS51564">
    <property type="entry name" value="SAM_ICMT"/>
    <property type="match status" value="1"/>
</dbReference>
<evidence type="ECO:0000256" key="10">
    <source>
        <dbReference type="ARBA" id="ARBA00023136"/>
    </source>
</evidence>
<evidence type="ECO:0000256" key="9">
    <source>
        <dbReference type="ARBA" id="ARBA00022989"/>
    </source>
</evidence>
<dbReference type="CTD" id="136030347"/>
<keyword evidence="7 13" id="KW-0949">S-adenosyl-L-methionine</keyword>
<proteinExistence type="inferred from homology"/>
<dbReference type="PANTHER" id="PTHR12714:SF9">
    <property type="entry name" value="PROTEIN-S-ISOPRENYLCYSTEINE O-METHYLTRANSFERASE"/>
    <property type="match status" value="1"/>
</dbReference>
<evidence type="ECO:0000256" key="11">
    <source>
        <dbReference type="ARBA" id="ARBA00023572"/>
    </source>
</evidence>
<feature type="transmembrane region" description="Helical" evidence="13">
    <location>
        <begin position="42"/>
        <end position="60"/>
    </location>
</feature>
<dbReference type="PANTHER" id="PTHR12714">
    <property type="entry name" value="PROTEIN-S ISOPRENYLCYSTEINE O-METHYLTRANSFERASE"/>
    <property type="match status" value="1"/>
</dbReference>
<dbReference type="GO" id="GO:0032259">
    <property type="term" value="P:methylation"/>
    <property type="evidence" value="ECO:0007669"/>
    <property type="project" value="UniProtKB-KW"/>
</dbReference>
<name>A0A8I6S881_CIMLE</name>
<accession>A0A8I6S881</accession>
<feature type="transmembrane region" description="Helical" evidence="13">
    <location>
        <begin position="12"/>
        <end position="30"/>
    </location>
</feature>
<dbReference type="Proteomes" id="UP000494040">
    <property type="component" value="Unassembled WGS sequence"/>
</dbReference>
<dbReference type="GeneID" id="106671913"/>
<comment type="similarity">
    <text evidence="3 13">Belongs to the class VI-like SAM-binding methyltransferase superfamily. Isoprenylcysteine carboxyl methyltransferase family.</text>
</comment>
<protein>
    <recommendedName>
        <fullName evidence="12 13">Protein-S-isoprenylcysteine O-methyltransferase</fullName>
        <ecNumber evidence="4 13">2.1.1.100</ecNumber>
    </recommendedName>
</protein>
<keyword evidence="6" id="KW-0808">Transferase</keyword>
<comment type="catalytic activity">
    <reaction evidence="1 13">
        <text>[protein]-C-terminal S-[(2E,6E)-farnesyl]-L-cysteine + S-adenosyl-L-methionine = [protein]-C-terminal S-[(2E,6E)-farnesyl]-L-cysteine methyl ester + S-adenosyl-L-homocysteine</text>
        <dbReference type="Rhea" id="RHEA:21672"/>
        <dbReference type="Rhea" id="RHEA-COMP:12125"/>
        <dbReference type="Rhea" id="RHEA-COMP:12126"/>
        <dbReference type="ChEBI" id="CHEBI:57856"/>
        <dbReference type="ChEBI" id="CHEBI:59789"/>
        <dbReference type="ChEBI" id="CHEBI:90510"/>
        <dbReference type="ChEBI" id="CHEBI:90511"/>
        <dbReference type="EC" id="2.1.1.100"/>
    </reaction>
</comment>
<keyword evidence="8 13" id="KW-0812">Transmembrane</keyword>
<evidence type="ECO:0000256" key="6">
    <source>
        <dbReference type="ARBA" id="ARBA00022679"/>
    </source>
</evidence>
<keyword evidence="10 13" id="KW-0472">Membrane</keyword>
<keyword evidence="5 13" id="KW-0489">Methyltransferase</keyword>
<dbReference type="InterPro" id="IPR007269">
    <property type="entry name" value="ICMT_MeTrfase"/>
</dbReference>
<dbReference type="KEGG" id="clec:106671913"/>
<evidence type="ECO:0000313" key="15">
    <source>
        <dbReference type="Proteomes" id="UP000494040"/>
    </source>
</evidence>
<comment type="function">
    <text evidence="11">Catalyzes the post-translational methylation of isoprenylated C-terminal cysteine residues.</text>
</comment>
<dbReference type="EnsemblMetazoa" id="XM_014402887.2">
    <property type="protein sequence ID" value="XP_014258373.1"/>
    <property type="gene ID" value="LOC106671913"/>
</dbReference>
<dbReference type="GO" id="GO:0004671">
    <property type="term" value="F:protein C-terminal S-isoprenylcysteine carboxyl O-methyltransferase activity"/>
    <property type="evidence" value="ECO:0007669"/>
    <property type="project" value="UniProtKB-EC"/>
</dbReference>
<dbReference type="GO" id="GO:0005789">
    <property type="term" value="C:endoplasmic reticulum membrane"/>
    <property type="evidence" value="ECO:0007669"/>
    <property type="project" value="UniProtKB-SubCell"/>
</dbReference>
<evidence type="ECO:0000313" key="14">
    <source>
        <dbReference type="EnsemblMetazoa" id="XP_014258373.1"/>
    </source>
</evidence>
<dbReference type="Gene3D" id="1.20.120.1630">
    <property type="match status" value="1"/>
</dbReference>
<evidence type="ECO:0000256" key="7">
    <source>
        <dbReference type="ARBA" id="ARBA00022691"/>
    </source>
</evidence>
<keyword evidence="15" id="KW-1185">Reference proteome</keyword>
<comment type="subcellular location">
    <subcellularLocation>
        <location evidence="13">Endoplasmic reticulum membrane</location>
        <topology evidence="13">Multi-pass membrane protein</topology>
    </subcellularLocation>
    <subcellularLocation>
        <location evidence="2">Membrane</location>
        <topology evidence="2">Multi-pass membrane protein</topology>
    </subcellularLocation>
</comment>
<sequence>MFVLPGKVSVYCFLLAQSSLLVFLLGLTRFQDLYETAIKYCFYYLLAHALVMNLAMGMLLEDFLYKVAVRSYLLGAVFSCGVFLAIVGPPSWTIFGWYMCVLSFFHYSEFLTIAICNPKTLSIDSFILDHSLDYKIAAAASWVEFFIEHWLYEDLKMARVIPTAGLALCIAGELLRKTAMVTASTNFTHTVVSKKADTHSLVTHGVYRFCRHPSYVGWFYWSIGTQMILANPLCTVAYALASWKFFNDRITVEELTLLNFFDYDYVDYQKRVPTGLPFIKGYRITD</sequence>
<evidence type="ECO:0000256" key="13">
    <source>
        <dbReference type="RuleBase" id="RU362022"/>
    </source>
</evidence>
<keyword evidence="9 13" id="KW-1133">Transmembrane helix</keyword>
<dbReference type="InterPro" id="IPR025770">
    <property type="entry name" value="PPMT_MeTrfase"/>
</dbReference>
<evidence type="ECO:0000256" key="3">
    <source>
        <dbReference type="ARBA" id="ARBA00009140"/>
    </source>
</evidence>
<dbReference type="AlphaFoldDB" id="A0A8I6S881"/>
<evidence type="ECO:0000256" key="4">
    <source>
        <dbReference type="ARBA" id="ARBA00012151"/>
    </source>
</evidence>
<keyword evidence="13" id="KW-0256">Endoplasmic reticulum</keyword>
<dbReference type="EC" id="2.1.1.100" evidence="4 13"/>
<reference evidence="14" key="1">
    <citation type="submission" date="2022-01" db="UniProtKB">
        <authorList>
            <consortium name="EnsemblMetazoa"/>
        </authorList>
    </citation>
    <scope>IDENTIFICATION</scope>
</reference>
<organism evidence="14 15">
    <name type="scientific">Cimex lectularius</name>
    <name type="common">Bed bug</name>
    <name type="synonym">Acanthia lectularia</name>
    <dbReference type="NCBI Taxonomy" id="79782"/>
    <lineage>
        <taxon>Eukaryota</taxon>
        <taxon>Metazoa</taxon>
        <taxon>Ecdysozoa</taxon>
        <taxon>Arthropoda</taxon>
        <taxon>Hexapoda</taxon>
        <taxon>Insecta</taxon>
        <taxon>Pterygota</taxon>
        <taxon>Neoptera</taxon>
        <taxon>Paraneoptera</taxon>
        <taxon>Hemiptera</taxon>
        <taxon>Heteroptera</taxon>
        <taxon>Panheteroptera</taxon>
        <taxon>Cimicomorpha</taxon>
        <taxon>Cimicidae</taxon>
        <taxon>Cimex</taxon>
    </lineage>
</organism>
<dbReference type="OMA" id="GMVPQVW"/>
<evidence type="ECO:0000256" key="12">
    <source>
        <dbReference type="ARBA" id="ARBA00023656"/>
    </source>
</evidence>
<evidence type="ECO:0000256" key="8">
    <source>
        <dbReference type="ARBA" id="ARBA00022692"/>
    </source>
</evidence>
<dbReference type="RefSeq" id="XP_014258373.1">
    <property type="nucleotide sequence ID" value="XM_014402887.2"/>
</dbReference>
<evidence type="ECO:0000256" key="2">
    <source>
        <dbReference type="ARBA" id="ARBA00004141"/>
    </source>
</evidence>
<evidence type="ECO:0000256" key="5">
    <source>
        <dbReference type="ARBA" id="ARBA00022603"/>
    </source>
</evidence>
<evidence type="ECO:0000256" key="1">
    <source>
        <dbReference type="ARBA" id="ARBA00001450"/>
    </source>
</evidence>
<feature type="transmembrane region" description="Helical" evidence="13">
    <location>
        <begin position="72"/>
        <end position="89"/>
    </location>
</feature>
<dbReference type="Pfam" id="PF04140">
    <property type="entry name" value="ICMT"/>
    <property type="match status" value="1"/>
</dbReference>